<keyword evidence="13" id="KW-0830">Ubiquinone</keyword>
<feature type="transmembrane region" description="Helical" evidence="18">
    <location>
        <begin position="195"/>
        <end position="215"/>
    </location>
</feature>
<dbReference type="RefSeq" id="YP_003433818.1">
    <property type="nucleotide sequence ID" value="NC_013814.1"/>
</dbReference>
<evidence type="ECO:0000256" key="16">
    <source>
        <dbReference type="ARBA" id="ARBA00031028"/>
    </source>
</evidence>
<accession>D3DKN5</accession>
<dbReference type="InterPro" id="IPR050175">
    <property type="entry name" value="Complex_I_Subunit_2"/>
</dbReference>
<keyword evidence="12" id="KW-0520">NAD</keyword>
<keyword evidence="11 18" id="KW-1133">Transmembrane helix</keyword>
<dbReference type="GeneID" id="8774297"/>
<name>D3DKN5_9BILA</name>
<keyword evidence="8" id="KW-0999">Mitochondrion inner membrane</keyword>
<reference evidence="19" key="1">
    <citation type="journal article" date="2010" name="Comp. Biochem. Physiol. Part D Genomics Proteomics">
        <title>Complete mitochondrial genome sequences of the three pelagic chaetognaths Sagitta nagae, Sagitta decipiens and Sagitta enflata.</title>
        <authorList>
            <person name="Miyamoto H."/>
            <person name="Machida R.J."/>
            <person name="Nishida S."/>
        </authorList>
    </citation>
    <scope>NUCLEOTIDE SEQUENCE</scope>
</reference>
<dbReference type="GO" id="GO:0005743">
    <property type="term" value="C:mitochondrial inner membrane"/>
    <property type="evidence" value="ECO:0007669"/>
    <property type="project" value="UniProtKB-SubCell"/>
</dbReference>
<gene>
    <name evidence="19" type="primary">ND2</name>
</gene>
<evidence type="ECO:0000256" key="12">
    <source>
        <dbReference type="ARBA" id="ARBA00023027"/>
    </source>
</evidence>
<evidence type="ECO:0000256" key="3">
    <source>
        <dbReference type="ARBA" id="ARBA00012944"/>
    </source>
</evidence>
<evidence type="ECO:0000256" key="8">
    <source>
        <dbReference type="ARBA" id="ARBA00022792"/>
    </source>
</evidence>
<feature type="transmembrane region" description="Helical" evidence="18">
    <location>
        <begin position="134"/>
        <end position="156"/>
    </location>
</feature>
<feature type="transmembrane region" description="Helical" evidence="18">
    <location>
        <begin position="102"/>
        <end position="122"/>
    </location>
</feature>
<evidence type="ECO:0000256" key="17">
    <source>
        <dbReference type="ARBA" id="ARBA00049551"/>
    </source>
</evidence>
<keyword evidence="5" id="KW-0813">Transport</keyword>
<dbReference type="EMBL" id="AP011547">
    <property type="protein sequence ID" value="BAI68184.1"/>
    <property type="molecule type" value="Genomic_DNA"/>
</dbReference>
<comment type="subcellular location">
    <subcellularLocation>
        <location evidence="1">Mitochondrion inner membrane</location>
        <topology evidence="1">Multi-pass membrane protein</topology>
    </subcellularLocation>
</comment>
<comment type="similarity">
    <text evidence="2">Belongs to the complex I subunit 2 family.</text>
</comment>
<geneLocation type="mitochondrion" evidence="19"/>
<evidence type="ECO:0000256" key="7">
    <source>
        <dbReference type="ARBA" id="ARBA00022692"/>
    </source>
</evidence>
<protein>
    <recommendedName>
        <fullName evidence="4">NADH-ubiquinone oxidoreductase chain 2</fullName>
        <ecNumber evidence="3">7.1.1.2</ecNumber>
    </recommendedName>
    <alternativeName>
        <fullName evidence="16">NADH dehydrogenase subunit 2</fullName>
    </alternativeName>
</protein>
<organism evidence="19">
    <name type="scientific">Flaccisagitta enflata</name>
    <dbReference type="NCBI Taxonomy" id="366393"/>
    <lineage>
        <taxon>Eukaryota</taxon>
        <taxon>Metazoa</taxon>
        <taxon>Spiralia</taxon>
        <taxon>Gnathifera</taxon>
        <taxon>Chaetognatha</taxon>
        <taxon>Sagittoidea</taxon>
        <taxon>Aphragmophora</taxon>
        <taxon>Ctenodontina</taxon>
        <taxon>Sagittidae</taxon>
        <taxon>Flaccisagitta</taxon>
    </lineage>
</organism>
<feature type="transmembrane region" description="Helical" evidence="18">
    <location>
        <begin position="227"/>
        <end position="245"/>
    </location>
</feature>
<feature type="transmembrane region" description="Helical" evidence="18">
    <location>
        <begin position="44"/>
        <end position="65"/>
    </location>
</feature>
<evidence type="ECO:0000256" key="2">
    <source>
        <dbReference type="ARBA" id="ARBA00007012"/>
    </source>
</evidence>
<evidence type="ECO:0000256" key="5">
    <source>
        <dbReference type="ARBA" id="ARBA00022448"/>
    </source>
</evidence>
<dbReference type="GO" id="GO:0008137">
    <property type="term" value="F:NADH dehydrogenase (ubiquinone) activity"/>
    <property type="evidence" value="ECO:0007669"/>
    <property type="project" value="UniProtKB-EC"/>
</dbReference>
<evidence type="ECO:0000256" key="14">
    <source>
        <dbReference type="ARBA" id="ARBA00023128"/>
    </source>
</evidence>
<evidence type="ECO:0000256" key="13">
    <source>
        <dbReference type="ARBA" id="ARBA00023075"/>
    </source>
</evidence>
<evidence type="ECO:0000256" key="9">
    <source>
        <dbReference type="ARBA" id="ARBA00022967"/>
    </source>
</evidence>
<keyword evidence="10" id="KW-0249">Electron transport</keyword>
<reference evidence="19" key="2">
    <citation type="submission" date="2010-02" db="EMBL/GenBank/DDBJ databases">
        <title>CMarZ DNA Barcode.</title>
        <authorList>
            <person name="Machida R.J."/>
            <person name="Nishida S."/>
        </authorList>
    </citation>
    <scope>NUCLEOTIDE SEQUENCE</scope>
</reference>
<keyword evidence="7 18" id="KW-0812">Transmembrane</keyword>
<feature type="transmembrane region" description="Helical" evidence="18">
    <location>
        <begin position="168"/>
        <end position="189"/>
    </location>
</feature>
<feature type="transmembrane region" description="Helical" evidence="18">
    <location>
        <begin position="71"/>
        <end position="95"/>
    </location>
</feature>
<evidence type="ECO:0000256" key="15">
    <source>
        <dbReference type="ARBA" id="ARBA00023136"/>
    </source>
</evidence>
<evidence type="ECO:0000256" key="6">
    <source>
        <dbReference type="ARBA" id="ARBA00022660"/>
    </source>
</evidence>
<dbReference type="EC" id="7.1.1.2" evidence="3"/>
<evidence type="ECO:0000313" key="19">
    <source>
        <dbReference type="EMBL" id="BAI68184.1"/>
    </source>
</evidence>
<dbReference type="GO" id="GO:0006120">
    <property type="term" value="P:mitochondrial electron transport, NADH to ubiquinone"/>
    <property type="evidence" value="ECO:0007669"/>
    <property type="project" value="TreeGrafter"/>
</dbReference>
<dbReference type="AlphaFoldDB" id="D3DKN5"/>
<comment type="catalytic activity">
    <reaction evidence="17">
        <text>a ubiquinone + NADH + 5 H(+)(in) = a ubiquinol + NAD(+) + 4 H(+)(out)</text>
        <dbReference type="Rhea" id="RHEA:29091"/>
        <dbReference type="Rhea" id="RHEA-COMP:9565"/>
        <dbReference type="Rhea" id="RHEA-COMP:9566"/>
        <dbReference type="ChEBI" id="CHEBI:15378"/>
        <dbReference type="ChEBI" id="CHEBI:16389"/>
        <dbReference type="ChEBI" id="CHEBI:17976"/>
        <dbReference type="ChEBI" id="CHEBI:57540"/>
        <dbReference type="ChEBI" id="CHEBI:57945"/>
        <dbReference type="EC" id="7.1.1.2"/>
    </reaction>
</comment>
<proteinExistence type="inferred from homology"/>
<dbReference type="CTD" id="4536"/>
<keyword evidence="6" id="KW-0679">Respiratory chain</keyword>
<sequence length="267" mass="29872">MFLGIFMGLIIILSSSHWPIIWLGFELNMMCFLACFLKEAKKQAMLYFILQSLGSLLILGASFLSESKFSFLNLIILALVLKLGAAPLHFWLVIVIPRLSPLGLFLIMSFQKMAPLFLLSSLPLSKDMVSLSNLFLGSIMMLSLSSPLMVMIFSGVSQMGWMFIIPPSFLKIYMFIYFIILAPVIFYLYSSSLNFFFSMLNVAGLPPFSGFIIKVKAILSLSKKKAFLFLSASGIALSSYSRLLLNKSFSKDKLSFLTLFSLLVGMV</sequence>
<evidence type="ECO:0000256" key="18">
    <source>
        <dbReference type="SAM" id="Phobius"/>
    </source>
</evidence>
<evidence type="ECO:0000256" key="1">
    <source>
        <dbReference type="ARBA" id="ARBA00004448"/>
    </source>
</evidence>
<keyword evidence="14 19" id="KW-0496">Mitochondrion</keyword>
<keyword evidence="9" id="KW-1278">Translocase</keyword>
<evidence type="ECO:0000256" key="11">
    <source>
        <dbReference type="ARBA" id="ARBA00022989"/>
    </source>
</evidence>
<keyword evidence="15 18" id="KW-0472">Membrane</keyword>
<evidence type="ECO:0000256" key="10">
    <source>
        <dbReference type="ARBA" id="ARBA00022982"/>
    </source>
</evidence>
<evidence type="ECO:0000256" key="4">
    <source>
        <dbReference type="ARBA" id="ARBA00021008"/>
    </source>
</evidence>
<dbReference type="PANTHER" id="PTHR46552">
    <property type="entry name" value="NADH-UBIQUINONE OXIDOREDUCTASE CHAIN 2"/>
    <property type="match status" value="1"/>
</dbReference>
<dbReference type="PANTHER" id="PTHR46552:SF1">
    <property type="entry name" value="NADH-UBIQUINONE OXIDOREDUCTASE CHAIN 2"/>
    <property type="match status" value="1"/>
</dbReference>
<feature type="transmembrane region" description="Helical" evidence="18">
    <location>
        <begin position="20"/>
        <end position="37"/>
    </location>
</feature>